<accession>A0A8C9RTX3</accession>
<dbReference type="Ensembl" id="ENSSFOT00015020801.2">
    <property type="protein sequence ID" value="ENSSFOP00015020568.1"/>
    <property type="gene ID" value="ENSSFOG00015013232.2"/>
</dbReference>
<organism evidence="1 2">
    <name type="scientific">Scleropages formosus</name>
    <name type="common">Asian bonytongue</name>
    <name type="synonym">Osteoglossum formosum</name>
    <dbReference type="NCBI Taxonomy" id="113540"/>
    <lineage>
        <taxon>Eukaryota</taxon>
        <taxon>Metazoa</taxon>
        <taxon>Chordata</taxon>
        <taxon>Craniata</taxon>
        <taxon>Vertebrata</taxon>
        <taxon>Euteleostomi</taxon>
        <taxon>Actinopterygii</taxon>
        <taxon>Neopterygii</taxon>
        <taxon>Teleostei</taxon>
        <taxon>Osteoglossocephala</taxon>
        <taxon>Osteoglossomorpha</taxon>
        <taxon>Osteoglossiformes</taxon>
        <taxon>Osteoglossidae</taxon>
        <taxon>Scleropages</taxon>
    </lineage>
</organism>
<reference evidence="1 2" key="1">
    <citation type="submission" date="2019-04" db="EMBL/GenBank/DDBJ databases">
        <authorList>
            <consortium name="Wellcome Sanger Institute Data Sharing"/>
        </authorList>
    </citation>
    <scope>NUCLEOTIDE SEQUENCE [LARGE SCALE GENOMIC DNA]</scope>
</reference>
<evidence type="ECO:0000313" key="2">
    <source>
        <dbReference type="Proteomes" id="UP000694397"/>
    </source>
</evidence>
<reference evidence="1" key="3">
    <citation type="submission" date="2025-09" db="UniProtKB">
        <authorList>
            <consortium name="Ensembl"/>
        </authorList>
    </citation>
    <scope>IDENTIFICATION</scope>
</reference>
<name>A0A8C9RTX3_SCLFO</name>
<reference evidence="1" key="2">
    <citation type="submission" date="2025-08" db="UniProtKB">
        <authorList>
            <consortium name="Ensembl"/>
        </authorList>
    </citation>
    <scope>IDENTIFICATION</scope>
</reference>
<dbReference type="Proteomes" id="UP000694397">
    <property type="component" value="Chromosome 1"/>
</dbReference>
<sequence length="78" mass="8737">TGRCKSLPLPTIRSAVHFSCYFEQKWHDKQYKSTPLGILLKANPFGGASYAKGIVLEKARAALLLYVVCGLFDMNYHC</sequence>
<dbReference type="AlphaFoldDB" id="A0A8C9RTX3"/>
<keyword evidence="2" id="KW-1185">Reference proteome</keyword>
<dbReference type="GeneTree" id="ENSGT00940000170855"/>
<evidence type="ECO:0000313" key="1">
    <source>
        <dbReference type="Ensembl" id="ENSSFOP00015020568.1"/>
    </source>
</evidence>
<proteinExistence type="predicted"/>
<dbReference type="OrthoDB" id="1713912at2759"/>
<protein>
    <submittedName>
        <fullName evidence="1">Uncharacterized protein</fullName>
    </submittedName>
</protein>